<dbReference type="InterPro" id="IPR031681">
    <property type="entry name" value="YwqH-like"/>
</dbReference>
<dbReference type="AlphaFoldDB" id="W4QKA0"/>
<gene>
    <name evidence="2" type="ORF">JCM9152_3579</name>
</gene>
<sequence length="139" mass="16338">MSSLHYLRWRKSTVQNQIQFNRNAVASTEDKLIRLRQALNELSSTLSDLDSVRYSINSLSIDLKSWRGKKEDDFEQKYNRYKDNTKAYVFKVDDAKEAINDDIRRYEAEKASYQSSISSLEHTIRFLDNQIAHVKRGVN</sequence>
<name>W4QKA0_9BACI</name>
<protein>
    <submittedName>
        <fullName evidence="2">Uncharacterized protein</fullName>
    </submittedName>
</protein>
<organism evidence="2 3">
    <name type="scientific">Halalkalibacter hemicellulosilyticusJCM 9152</name>
    <dbReference type="NCBI Taxonomy" id="1236971"/>
    <lineage>
        <taxon>Bacteria</taxon>
        <taxon>Bacillati</taxon>
        <taxon>Bacillota</taxon>
        <taxon>Bacilli</taxon>
        <taxon>Bacillales</taxon>
        <taxon>Bacillaceae</taxon>
        <taxon>Halalkalibacter</taxon>
    </lineage>
</organism>
<dbReference type="RefSeq" id="WP_035346301.1">
    <property type="nucleotide sequence ID" value="NZ_BAUU01000028.1"/>
</dbReference>
<dbReference type="EMBL" id="BAUU01000028">
    <property type="protein sequence ID" value="GAE32063.1"/>
    <property type="molecule type" value="Genomic_DNA"/>
</dbReference>
<dbReference type="OrthoDB" id="2236973at2"/>
<keyword evidence="3" id="KW-1185">Reference proteome</keyword>
<evidence type="ECO:0000256" key="1">
    <source>
        <dbReference type="SAM" id="Coils"/>
    </source>
</evidence>
<dbReference type="Proteomes" id="UP000018895">
    <property type="component" value="Unassembled WGS sequence"/>
</dbReference>
<evidence type="ECO:0000313" key="2">
    <source>
        <dbReference type="EMBL" id="GAE32063.1"/>
    </source>
</evidence>
<feature type="coiled-coil region" evidence="1">
    <location>
        <begin position="96"/>
        <end position="123"/>
    </location>
</feature>
<dbReference type="Pfam" id="PF16888">
    <property type="entry name" value="YwqH-like"/>
    <property type="match status" value="1"/>
</dbReference>
<reference evidence="2" key="1">
    <citation type="journal article" date="2014" name="Genome Announc.">
        <title>Draft Genome Sequences of Three Alkaliphilic Bacillus Strains, Bacillus wakoensis JCM 9140T, Bacillus akibai JCM 9157T, and Bacillus hemicellulosilyticus JCM 9152T.</title>
        <authorList>
            <person name="Yuki M."/>
            <person name="Oshima K."/>
            <person name="Suda W."/>
            <person name="Oshida Y."/>
            <person name="Kitamura K."/>
            <person name="Iida T."/>
            <person name="Hattori M."/>
            <person name="Ohkuma M."/>
        </authorList>
    </citation>
    <scope>NUCLEOTIDE SEQUENCE [LARGE SCALE GENOMIC DNA]</scope>
    <source>
        <strain evidence="2">JCM 9152</strain>
    </source>
</reference>
<keyword evidence="1" id="KW-0175">Coiled coil</keyword>
<evidence type="ECO:0000313" key="3">
    <source>
        <dbReference type="Proteomes" id="UP000018895"/>
    </source>
</evidence>
<comment type="caution">
    <text evidence="2">The sequence shown here is derived from an EMBL/GenBank/DDBJ whole genome shotgun (WGS) entry which is preliminary data.</text>
</comment>
<accession>W4QKA0</accession>
<proteinExistence type="predicted"/>
<dbReference type="STRING" id="1236971.JCM9152_3579"/>
<dbReference type="Gene3D" id="1.10.287.1060">
    <property type="entry name" value="ESAT-6-like"/>
    <property type="match status" value="1"/>
</dbReference>